<dbReference type="PANTHER" id="PTHR30287:SF2">
    <property type="entry name" value="BLL1001 PROTEIN"/>
    <property type="match status" value="1"/>
</dbReference>
<evidence type="ECO:0000256" key="4">
    <source>
        <dbReference type="ARBA" id="ARBA00022989"/>
    </source>
</evidence>
<feature type="transmembrane region" description="Helical" evidence="6">
    <location>
        <begin position="342"/>
        <end position="364"/>
    </location>
</feature>
<evidence type="ECO:0000256" key="2">
    <source>
        <dbReference type="ARBA" id="ARBA00022475"/>
    </source>
</evidence>
<dbReference type="GO" id="GO:0005886">
    <property type="term" value="C:plasma membrane"/>
    <property type="evidence" value="ECO:0007669"/>
    <property type="project" value="UniProtKB-SubCell"/>
</dbReference>
<comment type="caution">
    <text evidence="9">The sequence shown here is derived from an EMBL/GenBank/DDBJ whole genome shotgun (WGS) entry which is preliminary data.</text>
</comment>
<feature type="transmembrane region" description="Helical" evidence="6">
    <location>
        <begin position="241"/>
        <end position="260"/>
    </location>
</feature>
<name>A0A1B9QX21_9VIBR</name>
<feature type="domain" description="MacB-like periplasmic core" evidence="8">
    <location>
        <begin position="464"/>
        <end position="656"/>
    </location>
</feature>
<evidence type="ECO:0000256" key="5">
    <source>
        <dbReference type="ARBA" id="ARBA00023136"/>
    </source>
</evidence>
<feature type="transmembrane region" description="Helical" evidence="6">
    <location>
        <begin position="690"/>
        <end position="711"/>
    </location>
</feature>
<dbReference type="EMBL" id="MAJZ01000668">
    <property type="protein sequence ID" value="OCH74347.1"/>
    <property type="molecule type" value="Genomic_DNA"/>
</dbReference>
<evidence type="ECO:0000313" key="9">
    <source>
        <dbReference type="EMBL" id="OCH74347.1"/>
    </source>
</evidence>
<feature type="domain" description="ABC3 transporter permease C-terminal" evidence="7">
    <location>
        <begin position="693"/>
        <end position="809"/>
    </location>
</feature>
<feature type="transmembrane region" description="Helical" evidence="6">
    <location>
        <begin position="411"/>
        <end position="435"/>
    </location>
</feature>
<accession>A0A1B9QX21</accession>
<evidence type="ECO:0000256" key="6">
    <source>
        <dbReference type="SAM" id="Phobius"/>
    </source>
</evidence>
<dbReference type="InterPro" id="IPR003838">
    <property type="entry name" value="ABC3_permease_C"/>
</dbReference>
<feature type="domain" description="ABC3 transporter permease C-terminal" evidence="7">
    <location>
        <begin position="245"/>
        <end position="368"/>
    </location>
</feature>
<dbReference type="Pfam" id="PF02687">
    <property type="entry name" value="FtsX"/>
    <property type="match status" value="2"/>
</dbReference>
<dbReference type="InterPro" id="IPR025857">
    <property type="entry name" value="MacB_PCD"/>
</dbReference>
<feature type="transmembrane region" description="Helical" evidence="6">
    <location>
        <begin position="280"/>
        <end position="298"/>
    </location>
</feature>
<keyword evidence="2" id="KW-1003">Cell membrane</keyword>
<evidence type="ECO:0000259" key="8">
    <source>
        <dbReference type="Pfam" id="PF12704"/>
    </source>
</evidence>
<evidence type="ECO:0000313" key="10">
    <source>
        <dbReference type="Proteomes" id="UP000093173"/>
    </source>
</evidence>
<evidence type="ECO:0000256" key="1">
    <source>
        <dbReference type="ARBA" id="ARBA00004651"/>
    </source>
</evidence>
<comment type="subcellular location">
    <subcellularLocation>
        <location evidence="1">Cell membrane</location>
        <topology evidence="1">Multi-pass membrane protein</topology>
    </subcellularLocation>
</comment>
<sequence>MLWPVVKALFGHYRRYPLQMLLVLLGLTLGVSLLVGVTSINHHARQSYADGEKLFSNPLPYRIRPKHISNTVPQGLYIQLRRDGFNECVPFVQQNLTTDDGDELVLVGLDPISMFQTEQRMSLAQLKSLDLMDPPYPIVVSQGLAERHDWKDGDSITLDDQSLLGPIVVDKNKSLSGTRMIADISLLRMLNRSSGIGLIACEEMPKDKLAKLKSSLPNGLSLSRSSHSELESLTNAFHMNLSALGMLAFVVGLFIFYQAISLSFVQRQPLVGILRQTGVSGWQLAQALSIELIGMILISWLCGNVFGLMLANQLIPAVATSLGELYNANVGIDIGWSYYSSFYSLGMCVLGVITACIWPLVRLLRSQPNRLTSRLSLVRFAGTEFTLQAFLACALCVAGVAIYQVPQTQTSGFAIIALMMMSVALFTPFLIWKVFTSFTYSLRWVKLRWFFADAATSMSYRGVATMGLMLAMAGNIGVETMVGSFRDTTDKWLTQRLAADLYIYPSNSSSPRVSHWLQKQPEVESVWWRWEKDEPTARGVLQIVSTGASDAELDALTVKLGIPNYWYHLHHSKGVMISESMSLKLGIRPGDFISLSNQLGQRWQVVGVYYDYGNPYNQALLSHRNWLNEYAGTGDVALGVELKPGVNPTGLKHRLASVFRLNSDRVFDNSDIHTQAMKVFDRTFAIADSLGHITLFIAVCGIFFATLAGEVSRQRHIALLRCFGISGKELVIISGLQLLVFCMISVVIAMPLGLALASLVVDVVIKQSFGWTLELRFVPMEYVKTIFWVIASLMVAGALPVWRTIKSTPMKSLRDSL</sequence>
<feature type="transmembrane region" description="Helical" evidence="6">
    <location>
        <begin position="20"/>
        <end position="40"/>
    </location>
</feature>
<feature type="transmembrane region" description="Helical" evidence="6">
    <location>
        <begin position="385"/>
        <end position="405"/>
    </location>
</feature>
<keyword evidence="5 6" id="KW-0472">Membrane</keyword>
<keyword evidence="4 6" id="KW-1133">Transmembrane helix</keyword>
<dbReference type="PANTHER" id="PTHR30287">
    <property type="entry name" value="MEMBRANE COMPONENT OF PREDICTED ABC SUPERFAMILY METABOLITE UPTAKE TRANSPORTER"/>
    <property type="match status" value="1"/>
</dbReference>
<organism evidence="9 10">
    <name type="scientific">Vibrio genomosp. F10</name>
    <dbReference type="NCBI Taxonomy" id="723171"/>
    <lineage>
        <taxon>Bacteria</taxon>
        <taxon>Pseudomonadati</taxon>
        <taxon>Pseudomonadota</taxon>
        <taxon>Gammaproteobacteria</taxon>
        <taxon>Vibrionales</taxon>
        <taxon>Vibrionaceae</taxon>
        <taxon>Vibrio</taxon>
    </lineage>
</organism>
<keyword evidence="3 6" id="KW-0812">Transmembrane</keyword>
<dbReference type="Proteomes" id="UP000093173">
    <property type="component" value="Unassembled WGS sequence"/>
</dbReference>
<keyword evidence="10" id="KW-1185">Reference proteome</keyword>
<dbReference type="Pfam" id="PF12704">
    <property type="entry name" value="MacB_PCD"/>
    <property type="match status" value="1"/>
</dbReference>
<dbReference type="AlphaFoldDB" id="A0A1B9QX21"/>
<reference evidence="10" key="1">
    <citation type="submission" date="2016-06" db="EMBL/GenBank/DDBJ databases">
        <authorList>
            <person name="Hehemann J.-H."/>
            <person name="Arevalo P."/>
            <person name="Datta M.S."/>
            <person name="Polz M.F."/>
        </authorList>
    </citation>
    <scope>NUCLEOTIDE SEQUENCE [LARGE SCALE GENOMIC DNA]</scope>
    <source>
        <strain evidence="10">9CSC122</strain>
    </source>
</reference>
<evidence type="ECO:0000256" key="3">
    <source>
        <dbReference type="ARBA" id="ARBA00022692"/>
    </source>
</evidence>
<feature type="transmembrane region" description="Helical" evidence="6">
    <location>
        <begin position="738"/>
        <end position="765"/>
    </location>
</feature>
<evidence type="ECO:0000259" key="7">
    <source>
        <dbReference type="Pfam" id="PF02687"/>
    </source>
</evidence>
<dbReference type="RefSeq" id="WP_065577104.1">
    <property type="nucleotide sequence ID" value="NZ_JBNGCH010000668.1"/>
</dbReference>
<gene>
    <name evidence="9" type="ORF">A6E14_02295</name>
</gene>
<dbReference type="InterPro" id="IPR038766">
    <property type="entry name" value="Membrane_comp_ABC_pdt"/>
</dbReference>
<protein>
    <submittedName>
        <fullName evidence="9">ABC transporter permease</fullName>
    </submittedName>
</protein>
<proteinExistence type="predicted"/>
<feature type="transmembrane region" description="Helical" evidence="6">
    <location>
        <begin position="785"/>
        <end position="805"/>
    </location>
</feature>